<sequence length="85" mass="9456">RDLSDLFIDVTGTPPLKIHYSRTINGKDHSFHFQSLQPDDFASPLLGSQSSALVLPQSGDSAWVKPQAVEVRLNETLDTSGQWQY</sequence>
<dbReference type="InterPro" id="IPR037701">
    <property type="entry name" value="Pom152"/>
</dbReference>
<name>A0A0G4LW06_VERLO</name>
<gene>
    <name evidence="1" type="ORF">BN1708_018218</name>
</gene>
<proteinExistence type="predicted"/>
<evidence type="ECO:0000313" key="2">
    <source>
        <dbReference type="Proteomes" id="UP000044602"/>
    </source>
</evidence>
<dbReference type="EMBL" id="CVQH01020113">
    <property type="protein sequence ID" value="CRK26243.1"/>
    <property type="molecule type" value="Genomic_DNA"/>
</dbReference>
<protein>
    <submittedName>
        <fullName evidence="1">Uncharacterized protein</fullName>
    </submittedName>
</protein>
<accession>A0A0G4LW06</accession>
<dbReference type="GO" id="GO:0017056">
    <property type="term" value="F:structural constituent of nuclear pore"/>
    <property type="evidence" value="ECO:0007669"/>
    <property type="project" value="InterPro"/>
</dbReference>
<keyword evidence="2" id="KW-1185">Reference proteome</keyword>
<organism evidence="1 2">
    <name type="scientific">Verticillium longisporum</name>
    <name type="common">Verticillium dahliae var. longisporum</name>
    <dbReference type="NCBI Taxonomy" id="100787"/>
    <lineage>
        <taxon>Eukaryota</taxon>
        <taxon>Fungi</taxon>
        <taxon>Dikarya</taxon>
        <taxon>Ascomycota</taxon>
        <taxon>Pezizomycotina</taxon>
        <taxon>Sordariomycetes</taxon>
        <taxon>Hypocreomycetidae</taxon>
        <taxon>Glomerellales</taxon>
        <taxon>Plectosphaerellaceae</taxon>
        <taxon>Verticillium</taxon>
    </lineage>
</organism>
<dbReference type="GO" id="GO:0006999">
    <property type="term" value="P:nuclear pore organization"/>
    <property type="evidence" value="ECO:0007669"/>
    <property type="project" value="TreeGrafter"/>
</dbReference>
<feature type="non-terminal residue" evidence="1">
    <location>
        <position position="1"/>
    </location>
</feature>
<feature type="non-terminal residue" evidence="1">
    <location>
        <position position="85"/>
    </location>
</feature>
<dbReference type="STRING" id="100787.A0A0G4LW06"/>
<reference evidence="1 2" key="1">
    <citation type="submission" date="2015-05" db="EMBL/GenBank/DDBJ databases">
        <authorList>
            <person name="Wang D.B."/>
            <person name="Wang M."/>
        </authorList>
    </citation>
    <scope>NUCLEOTIDE SEQUENCE [LARGE SCALE GENOMIC DNA]</scope>
    <source>
        <strain evidence="1">VL1</strain>
    </source>
</reference>
<dbReference type="Proteomes" id="UP000044602">
    <property type="component" value="Unassembled WGS sequence"/>
</dbReference>
<dbReference type="AlphaFoldDB" id="A0A0G4LW06"/>
<dbReference type="GO" id="GO:0006606">
    <property type="term" value="P:protein import into nucleus"/>
    <property type="evidence" value="ECO:0007669"/>
    <property type="project" value="TreeGrafter"/>
</dbReference>
<dbReference type="PANTHER" id="PTHR28206">
    <property type="entry name" value="NUCLEOPORIN POM152"/>
    <property type="match status" value="1"/>
</dbReference>
<dbReference type="GO" id="GO:0070762">
    <property type="term" value="C:nuclear pore transmembrane ring"/>
    <property type="evidence" value="ECO:0007669"/>
    <property type="project" value="TreeGrafter"/>
</dbReference>
<evidence type="ECO:0000313" key="1">
    <source>
        <dbReference type="EMBL" id="CRK26243.1"/>
    </source>
</evidence>
<dbReference type="PANTHER" id="PTHR28206:SF1">
    <property type="entry name" value="NUCLEOPORIN POM152"/>
    <property type="match status" value="1"/>
</dbReference>